<dbReference type="InterPro" id="IPR027417">
    <property type="entry name" value="P-loop_NTPase"/>
</dbReference>
<dbReference type="GO" id="GO:0005886">
    <property type="term" value="C:plasma membrane"/>
    <property type="evidence" value="ECO:0007669"/>
    <property type="project" value="UniProtKB-SubCell"/>
</dbReference>
<evidence type="ECO:0000313" key="10">
    <source>
        <dbReference type="Proteomes" id="UP000249417"/>
    </source>
</evidence>
<proteinExistence type="inferred from homology"/>
<reference evidence="9 10" key="1">
    <citation type="submission" date="2017-08" db="EMBL/GenBank/DDBJ databases">
        <title>Infants hospitalized years apart are colonized by the same room-sourced microbial strains.</title>
        <authorList>
            <person name="Brooks B."/>
            <person name="Olm M.R."/>
            <person name="Firek B.A."/>
            <person name="Baker R."/>
            <person name="Thomas B.C."/>
            <person name="Morowitz M.J."/>
            <person name="Banfield J.F."/>
        </authorList>
    </citation>
    <scope>NUCLEOTIDE SEQUENCE [LARGE SCALE GENOMIC DNA]</scope>
    <source>
        <strain evidence="9">S2_005_002_R2_29</strain>
    </source>
</reference>
<sequence length="612" mass="68107">MVSVKRRDLFFYGGAAVFGLIVASYFASVIFFALSGLTIDNAQPWSIWVYLPYFSDPTVKLKLLISMIVPHIVLGLMAISMLRKPPSEYGDAHWASASEIEDAGLFSSTGLILGKFKNRFLISSSPTHCMVIAPTRSGKGVGIVTPNLLNWPESVICLDIKLENYKNTAGFRESHGHEIFMWAPGDKEGKSHRYNPLAAISDDPFQKISDIQVIANILIRDPVKSDPVWASEARALFVGLALYVVENEEMPSTIGAINRLLGTEQDLGDICKHIVKKHPELSVTIKKSLLNFANKAAKERSGVKSSLNQAINLWDNPLIDAVTSASDFSLSDLRKKRMAVYVGVRTGQIGTLAPLLRIFFEQVITTLSMKEPDASDPHHVLLLLDEMHMLGEMDSMTKAFTLLAGYNCRVLGIVQGLSWLDTTYGKQKRDGILSCCAHQVFFATNDLETSEYISRSCGERTIKTVSTSQKSGWKYETPSKNTSYRGRPLMSRDQVKQLPYNKAVILVESSVPILATKIQYYGDTAFKTRILPAPPVPKLEIAHHNIPIFNIPQDDQEKPTKPDPNQLDIFTKPEKRKVPTNLTDHLKDTPPEFDDGEYDDSILAALKDAFQD</sequence>
<dbReference type="CDD" id="cd01127">
    <property type="entry name" value="TrwB_TraG_TraD_VirD4"/>
    <property type="match status" value="2"/>
</dbReference>
<dbReference type="EMBL" id="QFQB01000048">
    <property type="protein sequence ID" value="PZQ45467.1"/>
    <property type="molecule type" value="Genomic_DNA"/>
</dbReference>
<evidence type="ECO:0000256" key="2">
    <source>
        <dbReference type="ARBA" id="ARBA00008806"/>
    </source>
</evidence>
<evidence type="ECO:0008006" key="11">
    <source>
        <dbReference type="Google" id="ProtNLM"/>
    </source>
</evidence>
<dbReference type="PANTHER" id="PTHR37937">
    <property type="entry name" value="CONJUGATIVE TRANSFER: DNA TRANSPORT"/>
    <property type="match status" value="1"/>
</dbReference>
<feature type="transmembrane region" description="Helical" evidence="8">
    <location>
        <begin position="9"/>
        <end position="39"/>
    </location>
</feature>
<dbReference type="SUPFAM" id="SSF52540">
    <property type="entry name" value="P-loop containing nucleoside triphosphate hydrolases"/>
    <property type="match status" value="1"/>
</dbReference>
<comment type="similarity">
    <text evidence="2">Belongs to the VirD4/TraG family.</text>
</comment>
<dbReference type="Proteomes" id="UP000249417">
    <property type="component" value="Unassembled WGS sequence"/>
</dbReference>
<dbReference type="InterPro" id="IPR051539">
    <property type="entry name" value="T4SS-coupling_protein"/>
</dbReference>
<dbReference type="Gene3D" id="3.40.50.300">
    <property type="entry name" value="P-loop containing nucleotide triphosphate hydrolases"/>
    <property type="match status" value="1"/>
</dbReference>
<evidence type="ECO:0000256" key="8">
    <source>
        <dbReference type="SAM" id="Phobius"/>
    </source>
</evidence>
<evidence type="ECO:0000313" key="9">
    <source>
        <dbReference type="EMBL" id="PZQ45467.1"/>
    </source>
</evidence>
<evidence type="ECO:0000256" key="1">
    <source>
        <dbReference type="ARBA" id="ARBA00004651"/>
    </source>
</evidence>
<keyword evidence="5 8" id="KW-1133">Transmembrane helix</keyword>
<dbReference type="AlphaFoldDB" id="A0A2W5PLG7"/>
<feature type="region of interest" description="Disordered" evidence="7">
    <location>
        <begin position="551"/>
        <end position="597"/>
    </location>
</feature>
<name>A0A2W5PLG7_9BACT</name>
<comment type="caution">
    <text evidence="9">The sequence shown here is derived from an EMBL/GenBank/DDBJ whole genome shotgun (WGS) entry which is preliminary data.</text>
</comment>
<comment type="subcellular location">
    <subcellularLocation>
        <location evidence="1">Cell membrane</location>
        <topology evidence="1">Multi-pass membrane protein</topology>
    </subcellularLocation>
</comment>
<dbReference type="PANTHER" id="PTHR37937:SF1">
    <property type="entry name" value="CONJUGATIVE TRANSFER: DNA TRANSPORT"/>
    <property type="match status" value="1"/>
</dbReference>
<accession>A0A2W5PLG7</accession>
<keyword evidence="6 8" id="KW-0472">Membrane</keyword>
<organism evidence="9 10">
    <name type="scientific">Micavibrio aeruginosavorus</name>
    <dbReference type="NCBI Taxonomy" id="349221"/>
    <lineage>
        <taxon>Bacteria</taxon>
        <taxon>Pseudomonadati</taxon>
        <taxon>Bdellovibrionota</taxon>
        <taxon>Bdellovibrionia</taxon>
        <taxon>Bdellovibrionales</taxon>
        <taxon>Pseudobdellovibrionaceae</taxon>
        <taxon>Micavibrio</taxon>
    </lineage>
</organism>
<gene>
    <name evidence="9" type="ORF">DI551_07310</name>
</gene>
<evidence type="ECO:0000256" key="5">
    <source>
        <dbReference type="ARBA" id="ARBA00022989"/>
    </source>
</evidence>
<evidence type="ECO:0000256" key="6">
    <source>
        <dbReference type="ARBA" id="ARBA00023136"/>
    </source>
</evidence>
<protein>
    <recommendedName>
        <fullName evidence="11">Type IV secretion system protein VirD4</fullName>
    </recommendedName>
</protein>
<evidence type="ECO:0000256" key="3">
    <source>
        <dbReference type="ARBA" id="ARBA00022475"/>
    </source>
</evidence>
<evidence type="ECO:0000256" key="4">
    <source>
        <dbReference type="ARBA" id="ARBA00022692"/>
    </source>
</evidence>
<keyword evidence="4 8" id="KW-0812">Transmembrane</keyword>
<keyword evidence="3" id="KW-1003">Cell membrane</keyword>
<dbReference type="InterPro" id="IPR003688">
    <property type="entry name" value="TraG/VirD4"/>
</dbReference>
<dbReference type="Pfam" id="PF02534">
    <property type="entry name" value="T4SS-DNA_transf"/>
    <property type="match status" value="1"/>
</dbReference>
<evidence type="ECO:0000256" key="7">
    <source>
        <dbReference type="SAM" id="MobiDB-lite"/>
    </source>
</evidence>